<sequence>MKSKVGIYSLLLAIVGFISLETALHLKWLEGPFWRILTTGFEAGTIGGLADWFAVSALFYEIPIPYVRKHTNIIVKNRAKLTEGIVELVTTKWLSPEVLQEKLANMQIASTLLRSLETRENVGKLLDFIRQIFLRFAGEMDHPKLPVLLQKFLKDKLRHIDLAKPLGRWLREAITGRKHHELMSMALNQFSLSIQEPETRMLVLNKLKEALAAYANRDWVKKSAVWIGRRTGGIDPDLLTDRILDLALVMVEETKDDPNHPLRLKLDQYLLEFADNLENGEEKTLAYVEKLKQNWVLNDKTKDIIREVLLQMKGNVADQLVNIDTPLMQFIQNQLIRFLEDLRADRESRIQLDQWIRASVTQLVNKYHHELGNMVRSSLGKLDDKGIMLQIKEKVGNDLQYIRLNGAVVGGMVGILIATVRWLLL</sequence>
<organism evidence="2 3">
    <name type="scientific">Cyclobacterium plantarum</name>
    <dbReference type="NCBI Taxonomy" id="2716263"/>
    <lineage>
        <taxon>Bacteria</taxon>
        <taxon>Pseudomonadati</taxon>
        <taxon>Bacteroidota</taxon>
        <taxon>Cytophagia</taxon>
        <taxon>Cytophagales</taxon>
        <taxon>Cyclobacteriaceae</taxon>
        <taxon>Cyclobacterium</taxon>
    </lineage>
</organism>
<dbReference type="PANTHER" id="PTHR38442">
    <property type="entry name" value="INNER MEMBRANE PROTEIN-RELATED"/>
    <property type="match status" value="1"/>
</dbReference>
<dbReference type="PANTHER" id="PTHR38442:SF1">
    <property type="entry name" value="INNER MEMBRANE PROTEIN"/>
    <property type="match status" value="1"/>
</dbReference>
<dbReference type="RefSeq" id="WP_166151197.1">
    <property type="nucleotide sequence ID" value="NZ_JAANYN010000015.1"/>
</dbReference>
<evidence type="ECO:0000313" key="3">
    <source>
        <dbReference type="Proteomes" id="UP000649799"/>
    </source>
</evidence>
<protein>
    <submittedName>
        <fullName evidence="2">DUF445 domain-containing protein</fullName>
    </submittedName>
</protein>
<comment type="caution">
    <text evidence="2">The sequence shown here is derived from an EMBL/GenBank/DDBJ whole genome shotgun (WGS) entry which is preliminary data.</text>
</comment>
<feature type="transmembrane region" description="Helical" evidence="1">
    <location>
        <begin position="33"/>
        <end position="60"/>
    </location>
</feature>
<dbReference type="InterPro" id="IPR007383">
    <property type="entry name" value="DUF445"/>
</dbReference>
<name>A0ABX0HGY9_9BACT</name>
<dbReference type="Proteomes" id="UP000649799">
    <property type="component" value="Unassembled WGS sequence"/>
</dbReference>
<accession>A0ABX0HGY9</accession>
<proteinExistence type="predicted"/>
<keyword evidence="1" id="KW-0812">Transmembrane</keyword>
<feature type="transmembrane region" description="Helical" evidence="1">
    <location>
        <begin position="402"/>
        <end position="424"/>
    </location>
</feature>
<dbReference type="EMBL" id="JAANYN010000015">
    <property type="protein sequence ID" value="NHE59614.1"/>
    <property type="molecule type" value="Genomic_DNA"/>
</dbReference>
<dbReference type="Pfam" id="PF04286">
    <property type="entry name" value="DUF445"/>
    <property type="match status" value="1"/>
</dbReference>
<evidence type="ECO:0000256" key="1">
    <source>
        <dbReference type="SAM" id="Phobius"/>
    </source>
</evidence>
<keyword evidence="3" id="KW-1185">Reference proteome</keyword>
<reference evidence="2 3" key="1">
    <citation type="submission" date="2020-03" db="EMBL/GenBank/DDBJ databases">
        <title>Cyclobacterium plantarum sp. nov., a marine bacterium isolated from a coastal-marine wetland.</title>
        <authorList>
            <person name="Sanchez-Porro C."/>
            <person name="Ventosa A."/>
            <person name="Amoozegar M."/>
        </authorList>
    </citation>
    <scope>NUCLEOTIDE SEQUENCE [LARGE SCALE GENOMIC DNA]</scope>
    <source>
        <strain evidence="2 3">GBPx2</strain>
    </source>
</reference>
<evidence type="ECO:0000313" key="2">
    <source>
        <dbReference type="EMBL" id="NHE59614.1"/>
    </source>
</evidence>
<keyword evidence="1" id="KW-1133">Transmembrane helix</keyword>
<gene>
    <name evidence="2" type="ORF">G9Q97_22625</name>
</gene>
<keyword evidence="1" id="KW-0472">Membrane</keyword>